<comment type="catalytic activity">
    <reaction evidence="1">
        <text>L-ribulose 5-phosphate = D-xylulose 5-phosphate</text>
        <dbReference type="Rhea" id="RHEA:22368"/>
        <dbReference type="ChEBI" id="CHEBI:57737"/>
        <dbReference type="ChEBI" id="CHEBI:58226"/>
        <dbReference type="EC" id="5.1.3.4"/>
    </reaction>
</comment>
<dbReference type="GO" id="GO:0008742">
    <property type="term" value="F:L-ribulose-phosphate 4-epimerase activity"/>
    <property type="evidence" value="ECO:0007669"/>
    <property type="project" value="UniProtKB-EC"/>
</dbReference>
<dbReference type="Proteomes" id="UP000198506">
    <property type="component" value="Unassembled WGS sequence"/>
</dbReference>
<evidence type="ECO:0000256" key="3">
    <source>
        <dbReference type="ARBA" id="ARBA00010037"/>
    </source>
</evidence>
<feature type="domain" description="Class II aldolase/adducin N-terminal" evidence="7">
    <location>
        <begin position="7"/>
        <end position="184"/>
    </location>
</feature>
<dbReference type="Pfam" id="PF00596">
    <property type="entry name" value="Aldolase_II"/>
    <property type="match status" value="1"/>
</dbReference>
<evidence type="ECO:0000256" key="5">
    <source>
        <dbReference type="ARBA" id="ARBA00022723"/>
    </source>
</evidence>
<dbReference type="SMART" id="SM01007">
    <property type="entry name" value="Aldolase_II"/>
    <property type="match status" value="1"/>
</dbReference>
<name>A0AA94HMN7_9MICO</name>
<protein>
    <recommendedName>
        <fullName evidence="4">L-ribulose-5-phosphate 4-epimerase</fullName>
        <ecNumber evidence="4">5.1.3.4</ecNumber>
    </recommendedName>
</protein>
<dbReference type="EC" id="5.1.3.4" evidence="4"/>
<comment type="cofactor">
    <cofactor evidence="2">
        <name>Zn(2+)</name>
        <dbReference type="ChEBI" id="CHEBI:29105"/>
    </cofactor>
</comment>
<dbReference type="GO" id="GO:0005829">
    <property type="term" value="C:cytosol"/>
    <property type="evidence" value="ECO:0007669"/>
    <property type="project" value="TreeGrafter"/>
</dbReference>
<dbReference type="AlphaFoldDB" id="A0AA94HMN7"/>
<gene>
    <name evidence="8" type="ORF">SAMN04487783_1548</name>
</gene>
<evidence type="ECO:0000313" key="8">
    <source>
        <dbReference type="EMBL" id="SFS11281.1"/>
    </source>
</evidence>
<dbReference type="InterPro" id="IPR050197">
    <property type="entry name" value="Aldolase_class_II_sugar_metab"/>
</dbReference>
<comment type="caution">
    <text evidence="8">The sequence shown here is derived from an EMBL/GenBank/DDBJ whole genome shotgun (WGS) entry which is preliminary data.</text>
</comment>
<dbReference type="PANTHER" id="PTHR22789">
    <property type="entry name" value="FUCULOSE PHOSPHATE ALDOLASE"/>
    <property type="match status" value="1"/>
</dbReference>
<sequence length="220" mass="23625">MLEALKEEIWQANQELAASGLVVGTSGNVSGRDPETGLFVIKPSGVSFADLRPEQMSVVDASGQQVEGPLKPSVDTLSHAYVYRTRDDIQGVVHTHSRYATVFAVLGDDIPVLTTTHAALFGAPIPVSNYAVIGEEEIGKEIVENVGAGTAVLIRSHGVFTIGSDWRKALRSAQYVEECAEVAHLARQVREPEPLADETVAASRDWYLHGYGQKAILSGS</sequence>
<dbReference type="NCBIfam" id="NF005123">
    <property type="entry name" value="PRK06557.1"/>
    <property type="match status" value="1"/>
</dbReference>
<dbReference type="GO" id="GO:0019323">
    <property type="term" value="P:pentose catabolic process"/>
    <property type="evidence" value="ECO:0007669"/>
    <property type="project" value="TreeGrafter"/>
</dbReference>
<evidence type="ECO:0000256" key="2">
    <source>
        <dbReference type="ARBA" id="ARBA00001947"/>
    </source>
</evidence>
<keyword evidence="5" id="KW-0479">Metal-binding</keyword>
<evidence type="ECO:0000256" key="1">
    <source>
        <dbReference type="ARBA" id="ARBA00001726"/>
    </source>
</evidence>
<proteinExistence type="inferred from homology"/>
<dbReference type="GO" id="GO:0016832">
    <property type="term" value="F:aldehyde-lyase activity"/>
    <property type="evidence" value="ECO:0007669"/>
    <property type="project" value="TreeGrafter"/>
</dbReference>
<reference evidence="8 9" key="1">
    <citation type="submission" date="2016-10" db="EMBL/GenBank/DDBJ databases">
        <authorList>
            <person name="Varghese N."/>
            <person name="Submissions S."/>
        </authorList>
    </citation>
    <scope>NUCLEOTIDE SEQUENCE [LARGE SCALE GENOMIC DNA]</scope>
    <source>
        <strain evidence="8 9">IAM 15147</strain>
    </source>
</reference>
<dbReference type="RefSeq" id="WP_092917438.1">
    <property type="nucleotide sequence ID" value="NZ_FOZN01000002.1"/>
</dbReference>
<organism evidence="8 9">
    <name type="scientific">Agrococcus baldri</name>
    <dbReference type="NCBI Taxonomy" id="153730"/>
    <lineage>
        <taxon>Bacteria</taxon>
        <taxon>Bacillati</taxon>
        <taxon>Actinomycetota</taxon>
        <taxon>Actinomycetes</taxon>
        <taxon>Micrococcales</taxon>
        <taxon>Microbacteriaceae</taxon>
        <taxon>Agrococcus</taxon>
    </lineage>
</organism>
<dbReference type="GO" id="GO:0046872">
    <property type="term" value="F:metal ion binding"/>
    <property type="evidence" value="ECO:0007669"/>
    <property type="project" value="UniProtKB-KW"/>
</dbReference>
<dbReference type="PANTHER" id="PTHR22789:SF8">
    <property type="entry name" value="L-RIBULOSE-5-PHOSPHATE 4-EPIMERASE SGBE"/>
    <property type="match status" value="1"/>
</dbReference>
<comment type="similarity">
    <text evidence="3">Belongs to the aldolase class II family. AraD/FucA subfamily.</text>
</comment>
<evidence type="ECO:0000256" key="4">
    <source>
        <dbReference type="ARBA" id="ARBA00013186"/>
    </source>
</evidence>
<dbReference type="InterPro" id="IPR036409">
    <property type="entry name" value="Aldolase_II/adducin_N_sf"/>
</dbReference>
<evidence type="ECO:0000259" key="7">
    <source>
        <dbReference type="SMART" id="SM01007"/>
    </source>
</evidence>
<accession>A0AA94HMN7</accession>
<keyword evidence="9" id="KW-1185">Reference proteome</keyword>
<dbReference type="SUPFAM" id="SSF53639">
    <property type="entry name" value="AraD/HMP-PK domain-like"/>
    <property type="match status" value="1"/>
</dbReference>
<dbReference type="EMBL" id="FOZN01000002">
    <property type="protein sequence ID" value="SFS11281.1"/>
    <property type="molecule type" value="Genomic_DNA"/>
</dbReference>
<dbReference type="InterPro" id="IPR001303">
    <property type="entry name" value="Aldolase_II/adducin_N"/>
</dbReference>
<keyword evidence="6" id="KW-0862">Zinc</keyword>
<dbReference type="Gene3D" id="3.40.225.10">
    <property type="entry name" value="Class II aldolase/adducin N-terminal domain"/>
    <property type="match status" value="1"/>
</dbReference>
<evidence type="ECO:0000256" key="6">
    <source>
        <dbReference type="ARBA" id="ARBA00022833"/>
    </source>
</evidence>
<evidence type="ECO:0000313" key="9">
    <source>
        <dbReference type="Proteomes" id="UP000198506"/>
    </source>
</evidence>